<evidence type="ECO:0000313" key="10">
    <source>
        <dbReference type="EMBL" id="KAK9843463.1"/>
    </source>
</evidence>
<evidence type="ECO:0000256" key="5">
    <source>
        <dbReference type="ARBA" id="ARBA00022989"/>
    </source>
</evidence>
<dbReference type="InterPro" id="IPR023395">
    <property type="entry name" value="MCP_dom_sf"/>
</dbReference>
<dbReference type="GO" id="GO:0005743">
    <property type="term" value="C:mitochondrial inner membrane"/>
    <property type="evidence" value="ECO:0007669"/>
    <property type="project" value="UniProtKB-SubCell"/>
</dbReference>
<evidence type="ECO:0000313" key="11">
    <source>
        <dbReference type="Proteomes" id="UP001445335"/>
    </source>
</evidence>
<dbReference type="EMBL" id="JALJOU010000006">
    <property type="protein sequence ID" value="KAK9843463.1"/>
    <property type="molecule type" value="Genomic_DNA"/>
</dbReference>
<sequence length="219" mass="23158">MGLSSLEHTAIGAVAGLVEVTVMQPTVAMKNALQEGRPVPWSPLALYRGYAVNAASIVPITAVQMGANRYIESVLLSADPSRPLSPAERIGAALTAGATSAVLSCPAELLMIQQQRTGESLLVAARRVGLRQLYRGLSVTAAREGIYTGCYLGLSPAHPEYNNWRTTVRHITQTQGTSGLWAGLLPRGIRVVGACMILQTVRTRLIELAEGGAEAVEAV</sequence>
<keyword evidence="5" id="KW-1133">Transmembrane helix</keyword>
<reference evidence="10 11" key="1">
    <citation type="journal article" date="2024" name="Nat. Commun.">
        <title>Phylogenomics reveals the evolutionary origins of lichenization in chlorophyte algae.</title>
        <authorList>
            <person name="Puginier C."/>
            <person name="Libourel C."/>
            <person name="Otte J."/>
            <person name="Skaloud P."/>
            <person name="Haon M."/>
            <person name="Grisel S."/>
            <person name="Petersen M."/>
            <person name="Berrin J.G."/>
            <person name="Delaux P.M."/>
            <person name="Dal Grande F."/>
            <person name="Keller J."/>
        </authorList>
    </citation>
    <scope>NUCLEOTIDE SEQUENCE [LARGE SCALE GENOMIC DNA]</scope>
    <source>
        <strain evidence="10 11">SAG 245.80</strain>
    </source>
</reference>
<comment type="caution">
    <text evidence="10">The sequence shown here is derived from an EMBL/GenBank/DDBJ whole genome shotgun (WGS) entry which is preliminary data.</text>
</comment>
<dbReference type="PANTHER" id="PTHR45678:SF9">
    <property type="entry name" value="CALCIUM-BINDING MITOCHONDRIAL CARRIER PROTEIN ARALAR1"/>
    <property type="match status" value="1"/>
</dbReference>
<dbReference type="Pfam" id="PF00153">
    <property type="entry name" value="Mito_carr"/>
    <property type="match status" value="1"/>
</dbReference>
<dbReference type="Proteomes" id="UP001445335">
    <property type="component" value="Unassembled WGS sequence"/>
</dbReference>
<keyword evidence="9" id="KW-0813">Transport</keyword>
<comment type="subcellular location">
    <subcellularLocation>
        <location evidence="1">Mitochondrion inner membrane</location>
        <topology evidence="1">Multi-pass membrane protein</topology>
    </subcellularLocation>
</comment>
<proteinExistence type="inferred from homology"/>
<comment type="similarity">
    <text evidence="2 9">Belongs to the mitochondrial carrier (TC 2.A.29) family.</text>
</comment>
<dbReference type="PANTHER" id="PTHR45678">
    <property type="entry name" value="MITOCHONDRIAL 2-OXODICARBOXYLATE CARRIER 1-RELATED"/>
    <property type="match status" value="1"/>
</dbReference>
<keyword evidence="6" id="KW-0496">Mitochondrion</keyword>
<dbReference type="InterPro" id="IPR051028">
    <property type="entry name" value="Mito_Solute_Carrier"/>
</dbReference>
<dbReference type="PROSITE" id="PS50920">
    <property type="entry name" value="SOLCAR"/>
    <property type="match status" value="1"/>
</dbReference>
<feature type="repeat" description="Solcar" evidence="8">
    <location>
        <begin position="84"/>
        <end position="161"/>
    </location>
</feature>
<evidence type="ECO:0000256" key="3">
    <source>
        <dbReference type="ARBA" id="ARBA00022692"/>
    </source>
</evidence>
<evidence type="ECO:0000256" key="7">
    <source>
        <dbReference type="ARBA" id="ARBA00023136"/>
    </source>
</evidence>
<name>A0AAW1SCR5_9CHLO</name>
<keyword evidence="4" id="KW-0999">Mitochondrion inner membrane</keyword>
<keyword evidence="11" id="KW-1185">Reference proteome</keyword>
<evidence type="ECO:0008006" key="12">
    <source>
        <dbReference type="Google" id="ProtNLM"/>
    </source>
</evidence>
<organism evidence="10 11">
    <name type="scientific">Elliptochloris bilobata</name>
    <dbReference type="NCBI Taxonomy" id="381761"/>
    <lineage>
        <taxon>Eukaryota</taxon>
        <taxon>Viridiplantae</taxon>
        <taxon>Chlorophyta</taxon>
        <taxon>core chlorophytes</taxon>
        <taxon>Trebouxiophyceae</taxon>
        <taxon>Trebouxiophyceae incertae sedis</taxon>
        <taxon>Elliptochloris clade</taxon>
        <taxon>Elliptochloris</taxon>
    </lineage>
</organism>
<keyword evidence="7 8" id="KW-0472">Membrane</keyword>
<evidence type="ECO:0000256" key="2">
    <source>
        <dbReference type="ARBA" id="ARBA00006375"/>
    </source>
</evidence>
<dbReference type="Gene3D" id="1.50.40.10">
    <property type="entry name" value="Mitochondrial carrier domain"/>
    <property type="match status" value="1"/>
</dbReference>
<dbReference type="AlphaFoldDB" id="A0AAW1SCR5"/>
<protein>
    <recommendedName>
        <fullName evidence="12">Mitochondrial carrier protein</fullName>
    </recommendedName>
</protein>
<accession>A0AAW1SCR5</accession>
<evidence type="ECO:0000256" key="4">
    <source>
        <dbReference type="ARBA" id="ARBA00022792"/>
    </source>
</evidence>
<dbReference type="InterPro" id="IPR018108">
    <property type="entry name" value="MCP_transmembrane"/>
</dbReference>
<gene>
    <name evidence="10" type="ORF">WJX81_004159</name>
</gene>
<dbReference type="SUPFAM" id="SSF103506">
    <property type="entry name" value="Mitochondrial carrier"/>
    <property type="match status" value="1"/>
</dbReference>
<dbReference type="GO" id="GO:0022857">
    <property type="term" value="F:transmembrane transporter activity"/>
    <property type="evidence" value="ECO:0007669"/>
    <property type="project" value="TreeGrafter"/>
</dbReference>
<evidence type="ECO:0000256" key="6">
    <source>
        <dbReference type="ARBA" id="ARBA00023128"/>
    </source>
</evidence>
<keyword evidence="3 8" id="KW-0812">Transmembrane</keyword>
<evidence type="ECO:0000256" key="9">
    <source>
        <dbReference type="RuleBase" id="RU000488"/>
    </source>
</evidence>
<evidence type="ECO:0000256" key="1">
    <source>
        <dbReference type="ARBA" id="ARBA00004448"/>
    </source>
</evidence>
<evidence type="ECO:0000256" key="8">
    <source>
        <dbReference type="PROSITE-ProRule" id="PRU00282"/>
    </source>
</evidence>